<dbReference type="InterPro" id="IPR011333">
    <property type="entry name" value="SKP1/BTB/POZ_sf"/>
</dbReference>
<proteinExistence type="inferred from homology"/>
<evidence type="ECO:0000256" key="3">
    <source>
        <dbReference type="PIRNR" id="PIRNR028729"/>
    </source>
</evidence>
<organism evidence="6 8">
    <name type="scientific">Furculomyces boomerangus</name>
    <dbReference type="NCBI Taxonomy" id="61424"/>
    <lineage>
        <taxon>Eukaryota</taxon>
        <taxon>Fungi</taxon>
        <taxon>Fungi incertae sedis</taxon>
        <taxon>Zoopagomycota</taxon>
        <taxon>Kickxellomycotina</taxon>
        <taxon>Harpellomycetes</taxon>
        <taxon>Harpellales</taxon>
        <taxon>Harpellaceae</taxon>
        <taxon>Furculomyces</taxon>
    </lineage>
</organism>
<dbReference type="STRING" id="61424.A0A2T9Y340"/>
<comment type="caution">
    <text evidence="6">The sequence shown here is derived from an EMBL/GenBank/DDBJ whole genome shotgun (WGS) entry which is preliminary data.</text>
</comment>
<dbReference type="InterPro" id="IPR016897">
    <property type="entry name" value="SKP1"/>
</dbReference>
<dbReference type="InterPro" id="IPR016072">
    <property type="entry name" value="Skp1_comp_dimer"/>
</dbReference>
<comment type="function">
    <text evidence="3">Essential component of the SCF (SKP1-CUL1-F-box protein) E3 ubiquitin ligase complexes, which mediate the ubiquitination and subsequent proteasomal degradation of target proteins.</text>
</comment>
<reference evidence="6 8" key="1">
    <citation type="journal article" date="2018" name="MBio">
        <title>Comparative Genomics Reveals the Core Gene Toolbox for the Fungus-Insect Symbiosis.</title>
        <authorList>
            <person name="Wang Y."/>
            <person name="Stata M."/>
            <person name="Wang W."/>
            <person name="Stajich J.E."/>
            <person name="White M.M."/>
            <person name="Moncalvo J.M."/>
        </authorList>
    </citation>
    <scope>NUCLEOTIDE SEQUENCE [LARGE SCALE GENOMIC DNA]</scope>
    <source>
        <strain evidence="6 8">AUS-77-4</strain>
    </source>
</reference>
<sequence>MNFQEIEIVSLITAEGCEIKVERSVIEASGLIRRILSDLGHSTNQAIPLPNVSAPILEKVIEYCKHHKHVTQADLNEDKHRIQIDLDKMAADYIAKPKDEWDTEFCKTDQATLLELIMAANYLDIQPLIDLTCYSVACLFKGKSPEELRETFGVDSDLTEEDENYLKSRNAWCFDE</sequence>
<dbReference type="PANTHER" id="PTHR11165">
    <property type="entry name" value="SKP1"/>
    <property type="match status" value="1"/>
</dbReference>
<dbReference type="SUPFAM" id="SSF54695">
    <property type="entry name" value="POZ domain"/>
    <property type="match status" value="1"/>
</dbReference>
<comment type="subunit">
    <text evidence="3">Component of the SCF (SKP1-CUL1-F-box protein) E3 ubiquitin ligase complexes.</text>
</comment>
<dbReference type="Proteomes" id="UP000245699">
    <property type="component" value="Unassembled WGS sequence"/>
</dbReference>
<gene>
    <name evidence="7" type="ORF">BB559_003186</name>
    <name evidence="6" type="ORF">BB559_006408</name>
</gene>
<evidence type="ECO:0000259" key="5">
    <source>
        <dbReference type="Pfam" id="PF03931"/>
    </source>
</evidence>
<accession>A0A2T9Y340</accession>
<keyword evidence="8" id="KW-1185">Reference proteome</keyword>
<feature type="domain" description="SKP1 component POZ" evidence="5">
    <location>
        <begin position="9"/>
        <end position="68"/>
    </location>
</feature>
<dbReference type="EMBL" id="MBFT01000304">
    <property type="protein sequence ID" value="PVU93726.1"/>
    <property type="molecule type" value="Genomic_DNA"/>
</dbReference>
<evidence type="ECO:0000256" key="2">
    <source>
        <dbReference type="ARBA" id="ARBA00022786"/>
    </source>
</evidence>
<evidence type="ECO:0000256" key="1">
    <source>
        <dbReference type="ARBA" id="ARBA00009993"/>
    </source>
</evidence>
<evidence type="ECO:0000313" key="8">
    <source>
        <dbReference type="Proteomes" id="UP000245699"/>
    </source>
</evidence>
<evidence type="ECO:0000259" key="4">
    <source>
        <dbReference type="Pfam" id="PF01466"/>
    </source>
</evidence>
<dbReference type="InterPro" id="IPR036296">
    <property type="entry name" value="SKP1-like_dim_sf"/>
</dbReference>
<feature type="domain" description="SKP1 component dimerisation" evidence="4">
    <location>
        <begin position="126"/>
        <end position="173"/>
    </location>
</feature>
<dbReference type="CDD" id="cd18322">
    <property type="entry name" value="BTB_POZ_SKP1"/>
    <property type="match status" value="1"/>
</dbReference>
<keyword evidence="2 3" id="KW-0833">Ubl conjugation pathway</keyword>
<evidence type="ECO:0000313" key="7">
    <source>
        <dbReference type="EMBL" id="PVU93726.1"/>
    </source>
</evidence>
<dbReference type="InterPro" id="IPR016073">
    <property type="entry name" value="Skp1_comp_POZ"/>
</dbReference>
<dbReference type="Pfam" id="PF01466">
    <property type="entry name" value="Skp1"/>
    <property type="match status" value="1"/>
</dbReference>
<dbReference type="PIRSF" id="PIRSF028729">
    <property type="entry name" value="E3_ubiquit_lig_SCF_Skp"/>
    <property type="match status" value="1"/>
</dbReference>
<name>A0A2T9Y340_9FUNG</name>
<dbReference type="FunFam" id="3.30.710.10:FF:000026">
    <property type="entry name" value="E3 ubiquitin ligase complex SCF subunit"/>
    <property type="match status" value="1"/>
</dbReference>
<comment type="pathway">
    <text evidence="3">Protein modification; protein ubiquitination.</text>
</comment>
<dbReference type="SUPFAM" id="SSF81382">
    <property type="entry name" value="Skp1 dimerisation domain-like"/>
    <property type="match status" value="1"/>
</dbReference>
<dbReference type="InterPro" id="IPR001232">
    <property type="entry name" value="SKP1-like"/>
</dbReference>
<dbReference type="Gene3D" id="3.30.710.10">
    <property type="entry name" value="Potassium Channel Kv1.1, Chain A"/>
    <property type="match status" value="1"/>
</dbReference>
<dbReference type="OrthoDB" id="2342932at2759"/>
<dbReference type="SMART" id="SM00512">
    <property type="entry name" value="Skp1"/>
    <property type="match status" value="1"/>
</dbReference>
<dbReference type="AlphaFoldDB" id="A0A2T9Y340"/>
<comment type="similarity">
    <text evidence="1 3">Belongs to the SKP1 family.</text>
</comment>
<dbReference type="Pfam" id="PF03931">
    <property type="entry name" value="Skp1_POZ"/>
    <property type="match status" value="1"/>
</dbReference>
<dbReference type="GO" id="GO:0006511">
    <property type="term" value="P:ubiquitin-dependent protein catabolic process"/>
    <property type="evidence" value="ECO:0007669"/>
    <property type="project" value="InterPro"/>
</dbReference>
<dbReference type="UniPathway" id="UPA00143"/>
<dbReference type="GO" id="GO:0016567">
    <property type="term" value="P:protein ubiquitination"/>
    <property type="evidence" value="ECO:0007669"/>
    <property type="project" value="UniProtKB-UniPathway"/>
</dbReference>
<protein>
    <recommendedName>
        <fullName evidence="3">E3 ubiquitin ligase complex SCF subunit</fullName>
    </recommendedName>
</protein>
<evidence type="ECO:0000313" key="6">
    <source>
        <dbReference type="EMBL" id="PVU86765.1"/>
    </source>
</evidence>
<dbReference type="EMBL" id="MBFT01000849">
    <property type="protein sequence ID" value="PVU86765.1"/>
    <property type="molecule type" value="Genomic_DNA"/>
</dbReference>